<evidence type="ECO:0000259" key="9">
    <source>
        <dbReference type="PROSITE" id="PS51171"/>
    </source>
</evidence>
<keyword evidence="5" id="KW-0584">Phenylalanine biosynthesis</keyword>
<evidence type="ECO:0000256" key="6">
    <source>
        <dbReference type="ARBA" id="ARBA00023239"/>
    </source>
</evidence>
<dbReference type="eggNOG" id="COG0077">
    <property type="taxonomic scope" value="Bacteria"/>
</dbReference>
<dbReference type="Pfam" id="PF00800">
    <property type="entry name" value="PDT"/>
    <property type="match status" value="1"/>
</dbReference>
<protein>
    <recommendedName>
        <fullName evidence="2">prephenate dehydratase</fullName>
        <ecNumber evidence="2">4.2.1.51</ecNumber>
    </recommendedName>
</protein>
<dbReference type="Gene3D" id="3.40.190.10">
    <property type="entry name" value="Periplasmic binding protein-like II"/>
    <property type="match status" value="2"/>
</dbReference>
<dbReference type="Proteomes" id="UP000008461">
    <property type="component" value="Chromosome"/>
</dbReference>
<dbReference type="HOGENOM" id="CLU_035008_1_0_10"/>
<organism evidence="11 12">
    <name type="scientific">Haliscomenobacter hydrossis (strain ATCC 27775 / DSM 1100 / LMG 10767 / O)</name>
    <dbReference type="NCBI Taxonomy" id="760192"/>
    <lineage>
        <taxon>Bacteria</taxon>
        <taxon>Pseudomonadati</taxon>
        <taxon>Bacteroidota</taxon>
        <taxon>Saprospiria</taxon>
        <taxon>Saprospirales</taxon>
        <taxon>Haliscomenobacteraceae</taxon>
        <taxon>Haliscomenobacter</taxon>
    </lineage>
</organism>
<dbReference type="InterPro" id="IPR045865">
    <property type="entry name" value="ACT-like_dom_sf"/>
</dbReference>
<sequence length="309" mass="34499">MTLVVGRGNKPKQMQTLLAENENEADQESANLRVGIQGFPGAFHEIAARLCFESRPIDIVPCLTFEELVDKLEAGQEMDAALMAIENSLAGSLMSNYKLLDQANLLAVGEVYLRVKQNLMVLPGVKIEDLTEVHSHPVAIEQCLDFFRQYPHIQLIRTEDTALSARNIREKGWHHVGAIASSLAAELYEMEILAESIETNKKNYTRFLVLQRADQAVTDPDADKISISFGVSHTVGSLHKVLAILAAYNFNMSKIQSAPIIGQPWEYRLFIDYVAEGHVSVDQAYEALRPVTHNLKLLGAYKQGVLYDY</sequence>
<dbReference type="UniPathway" id="UPA00121">
    <property type="reaction ID" value="UER00345"/>
</dbReference>
<feature type="domain" description="Prephenate dehydratase" evidence="9">
    <location>
        <begin position="33"/>
        <end position="212"/>
    </location>
</feature>
<dbReference type="SUPFAM" id="SSF53850">
    <property type="entry name" value="Periplasmic binding protein-like II"/>
    <property type="match status" value="1"/>
</dbReference>
<dbReference type="EC" id="4.2.1.51" evidence="2"/>
<evidence type="ECO:0000313" key="12">
    <source>
        <dbReference type="Proteomes" id="UP000008461"/>
    </source>
</evidence>
<keyword evidence="4" id="KW-0057">Aromatic amino acid biosynthesis</keyword>
<dbReference type="GO" id="GO:0004664">
    <property type="term" value="F:prephenate dehydratase activity"/>
    <property type="evidence" value="ECO:0007669"/>
    <property type="project" value="UniProtKB-EC"/>
</dbReference>
<evidence type="ECO:0000256" key="2">
    <source>
        <dbReference type="ARBA" id="ARBA00013147"/>
    </source>
</evidence>
<keyword evidence="3" id="KW-0028">Amino-acid biosynthesis</keyword>
<evidence type="ECO:0000256" key="7">
    <source>
        <dbReference type="ARBA" id="ARBA00047848"/>
    </source>
</evidence>
<dbReference type="AlphaFoldDB" id="F4L1I7"/>
<dbReference type="CDD" id="cd04905">
    <property type="entry name" value="ACT_CM-PDT"/>
    <property type="match status" value="1"/>
</dbReference>
<evidence type="ECO:0000256" key="3">
    <source>
        <dbReference type="ARBA" id="ARBA00022605"/>
    </source>
</evidence>
<dbReference type="InterPro" id="IPR002912">
    <property type="entry name" value="ACT_dom"/>
</dbReference>
<dbReference type="InterPro" id="IPR001086">
    <property type="entry name" value="Preph_deHydtase"/>
</dbReference>
<evidence type="ECO:0000313" key="11">
    <source>
        <dbReference type="EMBL" id="AEE48531.1"/>
    </source>
</evidence>
<evidence type="ECO:0000256" key="4">
    <source>
        <dbReference type="ARBA" id="ARBA00023141"/>
    </source>
</evidence>
<reference evidence="11 12" key="1">
    <citation type="journal article" date="2011" name="Stand. Genomic Sci.">
        <title>Complete genome sequence of Haliscomenobacter hydrossis type strain (O).</title>
        <authorList>
            <consortium name="US DOE Joint Genome Institute (JGI-PGF)"/>
            <person name="Daligault H."/>
            <person name="Lapidus A."/>
            <person name="Zeytun A."/>
            <person name="Nolan M."/>
            <person name="Lucas S."/>
            <person name="Del Rio T.G."/>
            <person name="Tice H."/>
            <person name="Cheng J.F."/>
            <person name="Tapia R."/>
            <person name="Han C."/>
            <person name="Goodwin L."/>
            <person name="Pitluck S."/>
            <person name="Liolios K."/>
            <person name="Pagani I."/>
            <person name="Ivanova N."/>
            <person name="Huntemann M."/>
            <person name="Mavromatis K."/>
            <person name="Mikhailova N."/>
            <person name="Pati A."/>
            <person name="Chen A."/>
            <person name="Palaniappan K."/>
            <person name="Land M."/>
            <person name="Hauser L."/>
            <person name="Brambilla E.M."/>
            <person name="Rohde M."/>
            <person name="Verbarg S."/>
            <person name="Goker M."/>
            <person name="Bristow J."/>
            <person name="Eisen J.A."/>
            <person name="Markowitz V."/>
            <person name="Hugenholtz P."/>
            <person name="Kyrpides N.C."/>
            <person name="Klenk H.P."/>
            <person name="Woyke T."/>
        </authorList>
    </citation>
    <scope>NUCLEOTIDE SEQUENCE [LARGE SCALE GENOMIC DNA]</scope>
    <source>
        <strain evidence="12">ATCC 27775 / DSM 1100 / LMG 10767 / O</strain>
    </source>
</reference>
<gene>
    <name evidence="11" type="ordered locus">Halhy_0622</name>
</gene>
<keyword evidence="6 11" id="KW-0456">Lyase</keyword>
<name>F4L1I7_HALH1</name>
<feature type="domain" description="ACT" evidence="10">
    <location>
        <begin position="226"/>
        <end position="302"/>
    </location>
</feature>
<dbReference type="KEGG" id="hhy:Halhy_0622"/>
<dbReference type="STRING" id="760192.Halhy_0622"/>
<keyword evidence="12" id="KW-1185">Reference proteome</keyword>
<comment type="catalytic activity">
    <reaction evidence="7">
        <text>prephenate + H(+) = 3-phenylpyruvate + CO2 + H2O</text>
        <dbReference type="Rhea" id="RHEA:21648"/>
        <dbReference type="ChEBI" id="CHEBI:15377"/>
        <dbReference type="ChEBI" id="CHEBI:15378"/>
        <dbReference type="ChEBI" id="CHEBI:16526"/>
        <dbReference type="ChEBI" id="CHEBI:18005"/>
        <dbReference type="ChEBI" id="CHEBI:29934"/>
        <dbReference type="EC" id="4.2.1.51"/>
    </reaction>
</comment>
<feature type="site" description="Essential for prephenate dehydratase activity" evidence="8">
    <location>
        <position position="205"/>
    </location>
</feature>
<reference key="2">
    <citation type="submission" date="2011-04" db="EMBL/GenBank/DDBJ databases">
        <title>Complete sequence of chromosome of Haliscomenobacter hydrossis DSM 1100.</title>
        <authorList>
            <consortium name="US DOE Joint Genome Institute (JGI-PGF)"/>
            <person name="Lucas S."/>
            <person name="Han J."/>
            <person name="Lapidus A."/>
            <person name="Bruce D."/>
            <person name="Goodwin L."/>
            <person name="Pitluck S."/>
            <person name="Peters L."/>
            <person name="Kyrpides N."/>
            <person name="Mavromatis K."/>
            <person name="Ivanova N."/>
            <person name="Ovchinnikova G."/>
            <person name="Pagani I."/>
            <person name="Daligault H."/>
            <person name="Detter J.C."/>
            <person name="Han C."/>
            <person name="Land M."/>
            <person name="Hauser L."/>
            <person name="Markowitz V."/>
            <person name="Cheng J.-F."/>
            <person name="Hugenholtz P."/>
            <person name="Woyke T."/>
            <person name="Wu D."/>
            <person name="Verbarg S."/>
            <person name="Frueling A."/>
            <person name="Brambilla E."/>
            <person name="Klenk H.-P."/>
            <person name="Eisen J.A."/>
        </authorList>
    </citation>
    <scope>NUCLEOTIDE SEQUENCE</scope>
    <source>
        <strain>DSM 1100</strain>
    </source>
</reference>
<accession>F4L1I7</accession>
<evidence type="ECO:0000256" key="1">
    <source>
        <dbReference type="ARBA" id="ARBA00004741"/>
    </source>
</evidence>
<dbReference type="SUPFAM" id="SSF55021">
    <property type="entry name" value="ACT-like"/>
    <property type="match status" value="1"/>
</dbReference>
<dbReference type="PANTHER" id="PTHR21022">
    <property type="entry name" value="PREPHENATE DEHYDRATASE P PROTEIN"/>
    <property type="match status" value="1"/>
</dbReference>
<evidence type="ECO:0000259" key="10">
    <source>
        <dbReference type="PROSITE" id="PS51671"/>
    </source>
</evidence>
<dbReference type="PANTHER" id="PTHR21022:SF19">
    <property type="entry name" value="PREPHENATE DEHYDRATASE-RELATED"/>
    <property type="match status" value="1"/>
</dbReference>
<dbReference type="Gene3D" id="3.30.70.260">
    <property type="match status" value="1"/>
</dbReference>
<evidence type="ECO:0000256" key="5">
    <source>
        <dbReference type="ARBA" id="ARBA00023222"/>
    </source>
</evidence>
<dbReference type="InterPro" id="IPR008242">
    <property type="entry name" value="Chor_mutase/pphenate_deHydtase"/>
</dbReference>
<proteinExistence type="predicted"/>
<dbReference type="PROSITE" id="PS51171">
    <property type="entry name" value="PREPHENATE_DEHYDR_3"/>
    <property type="match status" value="1"/>
</dbReference>
<dbReference type="CDD" id="cd13631">
    <property type="entry name" value="PBP2_Ct-PDT_like"/>
    <property type="match status" value="1"/>
</dbReference>
<dbReference type="GO" id="GO:0009094">
    <property type="term" value="P:L-phenylalanine biosynthetic process"/>
    <property type="evidence" value="ECO:0007669"/>
    <property type="project" value="UniProtKB-UniPathway"/>
</dbReference>
<evidence type="ECO:0000256" key="8">
    <source>
        <dbReference type="PIRSR" id="PIRSR001500-2"/>
    </source>
</evidence>
<dbReference type="EMBL" id="CP002691">
    <property type="protein sequence ID" value="AEE48531.1"/>
    <property type="molecule type" value="Genomic_DNA"/>
</dbReference>
<dbReference type="GO" id="GO:0005737">
    <property type="term" value="C:cytoplasm"/>
    <property type="evidence" value="ECO:0007669"/>
    <property type="project" value="TreeGrafter"/>
</dbReference>
<dbReference type="PROSITE" id="PS51671">
    <property type="entry name" value="ACT"/>
    <property type="match status" value="1"/>
</dbReference>
<comment type="pathway">
    <text evidence="1">Amino-acid biosynthesis; L-phenylalanine biosynthesis; phenylpyruvate from prephenate: step 1/1.</text>
</comment>
<dbReference type="PIRSF" id="PIRSF001500">
    <property type="entry name" value="Chor_mut_pdt_Ppr"/>
    <property type="match status" value="1"/>
</dbReference>